<dbReference type="AlphaFoldDB" id="A0A8S1KPZ5"/>
<keyword evidence="3" id="KW-1185">Reference proteome</keyword>
<evidence type="ECO:0000313" key="3">
    <source>
        <dbReference type="Proteomes" id="UP000688137"/>
    </source>
</evidence>
<organism evidence="2 3">
    <name type="scientific">Paramecium primaurelia</name>
    <dbReference type="NCBI Taxonomy" id="5886"/>
    <lineage>
        <taxon>Eukaryota</taxon>
        <taxon>Sar</taxon>
        <taxon>Alveolata</taxon>
        <taxon>Ciliophora</taxon>
        <taxon>Intramacronucleata</taxon>
        <taxon>Oligohymenophorea</taxon>
        <taxon>Peniculida</taxon>
        <taxon>Parameciidae</taxon>
        <taxon>Paramecium</taxon>
    </lineage>
</organism>
<proteinExistence type="predicted"/>
<feature type="compositionally biased region" description="Basic and acidic residues" evidence="1">
    <location>
        <begin position="101"/>
        <end position="131"/>
    </location>
</feature>
<reference evidence="2" key="1">
    <citation type="submission" date="2021-01" db="EMBL/GenBank/DDBJ databases">
        <authorList>
            <consortium name="Genoscope - CEA"/>
            <person name="William W."/>
        </authorList>
    </citation>
    <scope>NUCLEOTIDE SEQUENCE</scope>
</reference>
<dbReference type="Proteomes" id="UP000688137">
    <property type="component" value="Unassembled WGS sequence"/>
</dbReference>
<sequence length="131" mass="15354">MNKLYIESIKTSAELIPIDIYFLLKIGEHCQFSNILSLQQQSQTCNMCIQYQAREKQPISIECWAYDQHLVPKAFFGKEKLTNTTRKITLDGMEIQIRQSQQERSRTPEIAMKRDASPFGKRDLTPKREKK</sequence>
<protein>
    <submittedName>
        <fullName evidence="2">Uncharacterized protein</fullName>
    </submittedName>
</protein>
<comment type="caution">
    <text evidence="2">The sequence shown here is derived from an EMBL/GenBank/DDBJ whole genome shotgun (WGS) entry which is preliminary data.</text>
</comment>
<name>A0A8S1KPZ5_PARPR</name>
<accession>A0A8S1KPZ5</accession>
<dbReference type="OMA" id="ISIECWA"/>
<dbReference type="EMBL" id="CAJJDM010000021">
    <property type="protein sequence ID" value="CAD8055232.1"/>
    <property type="molecule type" value="Genomic_DNA"/>
</dbReference>
<gene>
    <name evidence="2" type="ORF">PPRIM_AZ9-3.1.T0230075</name>
</gene>
<evidence type="ECO:0000313" key="2">
    <source>
        <dbReference type="EMBL" id="CAD8055232.1"/>
    </source>
</evidence>
<feature type="region of interest" description="Disordered" evidence="1">
    <location>
        <begin position="97"/>
        <end position="131"/>
    </location>
</feature>
<evidence type="ECO:0000256" key="1">
    <source>
        <dbReference type="SAM" id="MobiDB-lite"/>
    </source>
</evidence>